<gene>
    <name evidence="1" type="ordered locus">Cst_c23810</name>
</gene>
<organism evidence="1 2">
    <name type="scientific">Thermoclostridium stercorarium (strain ATCC 35414 / DSM 8532 / NCIMB 11754)</name>
    <name type="common">Clostridium stercorarium</name>
    <dbReference type="NCBI Taxonomy" id="1121335"/>
    <lineage>
        <taxon>Bacteria</taxon>
        <taxon>Bacillati</taxon>
        <taxon>Bacillota</taxon>
        <taxon>Clostridia</taxon>
        <taxon>Eubacteriales</taxon>
        <taxon>Oscillospiraceae</taxon>
        <taxon>Thermoclostridium</taxon>
    </lineage>
</organism>
<name>L7VSJ1_THES1</name>
<sequence>MADCVNFLAGRDFAGIYRKNSPFGLSHPYIIHLSYPHVF</sequence>
<reference evidence="1 2" key="1">
    <citation type="journal article" date="2013" name="Genome Announc.">
        <title>Complete genome sequence of Clostridium stercorarium subsp. stercorarium strain DSM 8532, a thermophilic degrader of plant cell wall fibers.</title>
        <authorList>
            <person name="Poehlein A."/>
            <person name="Zverlov V.V."/>
            <person name="Daniel R."/>
            <person name="Schwarz W.H."/>
            <person name="Liebl W."/>
        </authorList>
    </citation>
    <scope>NUCLEOTIDE SEQUENCE [LARGE SCALE GENOMIC DNA]</scope>
    <source>
        <strain evidence="2">ATCC 35414 / DSM 8532 / NCIMB 11754</strain>
    </source>
</reference>
<dbReference type="Proteomes" id="UP000011220">
    <property type="component" value="Chromosome"/>
</dbReference>
<dbReference type="PATRIC" id="fig|1121335.3.peg.2390"/>
<dbReference type="AlphaFoldDB" id="L7VSJ1"/>
<accession>L7VSJ1</accession>
<dbReference type="EMBL" id="CP004044">
    <property type="protein sequence ID" value="AGC69341.1"/>
    <property type="molecule type" value="Genomic_DNA"/>
</dbReference>
<proteinExistence type="predicted"/>
<evidence type="ECO:0000313" key="2">
    <source>
        <dbReference type="Proteomes" id="UP000011220"/>
    </source>
</evidence>
<keyword evidence="2" id="KW-1185">Reference proteome</keyword>
<protein>
    <submittedName>
        <fullName evidence="1">Uncharacterized protein</fullName>
    </submittedName>
</protein>
<dbReference type="KEGG" id="css:Cst_c23810"/>
<evidence type="ECO:0000313" key="1">
    <source>
        <dbReference type="EMBL" id="AGC69341.1"/>
    </source>
</evidence>
<dbReference type="STRING" id="1121335.Cst_c23810"/>